<evidence type="ECO:0000256" key="2">
    <source>
        <dbReference type="ARBA" id="ARBA00022801"/>
    </source>
</evidence>
<keyword evidence="3 5" id="KW-0326">Glycosidase</keyword>
<dbReference type="EC" id="3.2.1.86" evidence="5"/>
<dbReference type="AlphaFoldDB" id="A0A212LFV4"/>
<proteinExistence type="inferred from homology"/>
<dbReference type="PANTHER" id="PTHR10353">
    <property type="entry name" value="GLYCOSYL HYDROLASE"/>
    <property type="match status" value="1"/>
</dbReference>
<name>A0A212LFV4_9HYPH</name>
<accession>A0A212LFV4</accession>
<dbReference type="InterPro" id="IPR001360">
    <property type="entry name" value="Glyco_hydro_1"/>
</dbReference>
<dbReference type="InterPro" id="IPR017853">
    <property type="entry name" value="GH"/>
</dbReference>
<organism evidence="5">
    <name type="scientific">uncultured Pleomorphomonas sp</name>
    <dbReference type="NCBI Taxonomy" id="442121"/>
    <lineage>
        <taxon>Bacteria</taxon>
        <taxon>Pseudomonadati</taxon>
        <taxon>Pseudomonadota</taxon>
        <taxon>Alphaproteobacteria</taxon>
        <taxon>Hyphomicrobiales</taxon>
        <taxon>Pleomorphomonadaceae</taxon>
        <taxon>Pleomorphomonas</taxon>
        <taxon>environmental samples</taxon>
    </lineage>
</organism>
<dbReference type="PROSITE" id="PS00653">
    <property type="entry name" value="GLYCOSYL_HYDROL_F1_2"/>
    <property type="match status" value="1"/>
</dbReference>
<reference evidence="5" key="1">
    <citation type="submission" date="2016-08" db="EMBL/GenBank/DDBJ databases">
        <authorList>
            <person name="Seilhamer J.J."/>
        </authorList>
    </citation>
    <scope>NUCLEOTIDE SEQUENCE</scope>
    <source>
        <strain evidence="5">86</strain>
    </source>
</reference>
<dbReference type="EMBL" id="FMJD01000008">
    <property type="protein sequence ID" value="SCM76347.1"/>
    <property type="molecule type" value="Genomic_DNA"/>
</dbReference>
<dbReference type="Pfam" id="PF00232">
    <property type="entry name" value="Glyco_hydro_1"/>
    <property type="match status" value="1"/>
</dbReference>
<dbReference type="Gene3D" id="3.20.20.80">
    <property type="entry name" value="Glycosidases"/>
    <property type="match status" value="1"/>
</dbReference>
<dbReference type="GO" id="GO:0016052">
    <property type="term" value="P:carbohydrate catabolic process"/>
    <property type="evidence" value="ECO:0007669"/>
    <property type="project" value="TreeGrafter"/>
</dbReference>
<dbReference type="GO" id="GO:0008706">
    <property type="term" value="F:6-phospho-beta-glucosidase activity"/>
    <property type="evidence" value="ECO:0007669"/>
    <property type="project" value="UniProtKB-EC"/>
</dbReference>
<gene>
    <name evidence="5" type="primary">bglB</name>
    <name evidence="5" type="ORF">KL86PLE_40152</name>
</gene>
<evidence type="ECO:0000256" key="4">
    <source>
        <dbReference type="RuleBase" id="RU003690"/>
    </source>
</evidence>
<evidence type="ECO:0000256" key="3">
    <source>
        <dbReference type="ARBA" id="ARBA00023295"/>
    </source>
</evidence>
<dbReference type="PANTHER" id="PTHR10353:SF122">
    <property type="entry name" value="6-PHOSPHO-BETA-GLUCOSIDASE ASCB-RELATED"/>
    <property type="match status" value="1"/>
</dbReference>
<dbReference type="RefSeq" id="WP_100079419.1">
    <property type="nucleotide sequence ID" value="NZ_LT608334.1"/>
</dbReference>
<sequence>MSSVLFPEGFLWGGAIAANQAEGAWNVDGKGPSVADCSLFKAHVDLKDYKAQHAISSEDVAAAMASDDIDLYPKRRGIDFYHRYREDLDLFAEMGFKVLRTSIAWSRIFPKGIETEPNEKGLQFYESLFTEMRQRGIEPLVTLHHYEMPLHLAQLGNGWCDRAVIDHFLRFSETVFRRYRHLVKYWLTFNEIDSAFRHPFSTMGVLTDRIPEEKREEALWQAMHHQFVASALATRQMREIIPGAQMGCMVTRRLTYPETCAPENCLLALKDNRENLFYSDVQVFGAYPQHRRLAWQRDGVNVVMERGDEEIIRQYTVDFVSFSYYMSMVSSVDAERREKVGGNLTTGVKNPYLPTSEWDWQIDPVGLTHALIDLSDRYRKPLFIVESGLGSRDTVEPDGSIHDDYRIAYFRDHILAIAAAIAEGVDVMGYTPWGCIDIVSLSTSQMSKRYGFVYVDCDDNGNGTMNRTRKKSFHWYKDVIESNGAVLNK</sequence>
<protein>
    <submittedName>
        <fullName evidence="5">Cryptic phospho-beta-glucosidase B</fullName>
        <ecNumber evidence="5">3.2.1.86</ecNumber>
    </submittedName>
</protein>
<evidence type="ECO:0000256" key="1">
    <source>
        <dbReference type="ARBA" id="ARBA00010838"/>
    </source>
</evidence>
<dbReference type="GO" id="GO:0005829">
    <property type="term" value="C:cytosol"/>
    <property type="evidence" value="ECO:0007669"/>
    <property type="project" value="TreeGrafter"/>
</dbReference>
<comment type="similarity">
    <text evidence="1 4">Belongs to the glycosyl hydrolase 1 family.</text>
</comment>
<dbReference type="PRINTS" id="PR00131">
    <property type="entry name" value="GLHYDRLASE1"/>
</dbReference>
<dbReference type="InterPro" id="IPR033132">
    <property type="entry name" value="GH_1_N_CS"/>
</dbReference>
<keyword evidence="2 5" id="KW-0378">Hydrolase</keyword>
<dbReference type="SUPFAM" id="SSF51445">
    <property type="entry name" value="(Trans)glycosidases"/>
    <property type="match status" value="1"/>
</dbReference>
<evidence type="ECO:0000313" key="5">
    <source>
        <dbReference type="EMBL" id="SCM76347.1"/>
    </source>
</evidence>
<dbReference type="FunFam" id="3.20.20.80:FF:000004">
    <property type="entry name" value="Beta-glucosidase 6-phospho-beta-glucosidase"/>
    <property type="match status" value="1"/>
</dbReference>